<sequence length="71" mass="8097">MSRLQTYKDDYAEYNKASTEYAQSSFELMKELEKLLPEDHPVRVRRAELRQIMATAKAPGDVTPQAVPVAL</sequence>
<evidence type="ECO:0000313" key="2">
    <source>
        <dbReference type="Proteomes" id="UP000196573"/>
    </source>
</evidence>
<name>A0A1X7AE18_9GAMM</name>
<dbReference type="Proteomes" id="UP000196573">
    <property type="component" value="Unassembled WGS sequence"/>
</dbReference>
<dbReference type="AlphaFoldDB" id="A0A1X7AE18"/>
<protein>
    <submittedName>
        <fullName evidence="1">Uncharacterized protein</fullName>
    </submittedName>
</protein>
<organism evidence="1 2">
    <name type="scientific">Parendozoicomonas haliclonae</name>
    <dbReference type="NCBI Taxonomy" id="1960125"/>
    <lineage>
        <taxon>Bacteria</taxon>
        <taxon>Pseudomonadati</taxon>
        <taxon>Pseudomonadota</taxon>
        <taxon>Gammaproteobacteria</taxon>
        <taxon>Oceanospirillales</taxon>
        <taxon>Endozoicomonadaceae</taxon>
        <taxon>Parendozoicomonas</taxon>
    </lineage>
</organism>
<dbReference type="RefSeq" id="WP_133060340.1">
    <property type="nucleotide sequence ID" value="NZ_CBCSCN010000019.1"/>
</dbReference>
<keyword evidence="2" id="KW-1185">Reference proteome</keyword>
<proteinExistence type="predicted"/>
<reference evidence="1 2" key="1">
    <citation type="submission" date="2017-03" db="EMBL/GenBank/DDBJ databases">
        <authorList>
            <person name="Afonso C.L."/>
            <person name="Miller P.J."/>
            <person name="Scott M.A."/>
            <person name="Spackman E."/>
            <person name="Goraichik I."/>
            <person name="Dimitrov K.M."/>
            <person name="Suarez D.L."/>
            <person name="Swayne D.E."/>
        </authorList>
    </citation>
    <scope>NUCLEOTIDE SEQUENCE [LARGE SCALE GENOMIC DNA]</scope>
    <source>
        <strain evidence="1">SB41UT1</strain>
    </source>
</reference>
<gene>
    <name evidence="1" type="ORF">EHSB41UT_00243</name>
</gene>
<accession>A0A1X7AE18</accession>
<dbReference type="EMBL" id="FWPT01000001">
    <property type="protein sequence ID" value="SMA33232.1"/>
    <property type="molecule type" value="Genomic_DNA"/>
</dbReference>
<evidence type="ECO:0000313" key="1">
    <source>
        <dbReference type="EMBL" id="SMA33232.1"/>
    </source>
</evidence>